<comment type="pathway">
    <text evidence="1">Cell wall biogenesis; cell wall polysaccharide biosynthesis.</text>
</comment>
<gene>
    <name evidence="6" type="ORF">H5R92_01425</name>
</gene>
<dbReference type="InterPro" id="IPR001173">
    <property type="entry name" value="Glyco_trans_2-like"/>
</dbReference>
<protein>
    <submittedName>
        <fullName evidence="6">Glycosyltransferase family 2 protein</fullName>
    </submittedName>
</protein>
<dbReference type="InterPro" id="IPR029044">
    <property type="entry name" value="Nucleotide-diphossugar_trans"/>
</dbReference>
<comment type="caution">
    <text evidence="6">The sequence shown here is derived from an EMBL/GenBank/DDBJ whole genome shotgun (WGS) entry which is preliminary data.</text>
</comment>
<dbReference type="GO" id="GO:0016757">
    <property type="term" value="F:glycosyltransferase activity"/>
    <property type="evidence" value="ECO:0007669"/>
    <property type="project" value="UniProtKB-KW"/>
</dbReference>
<proteinExistence type="inferred from homology"/>
<dbReference type="Proteomes" id="UP000534578">
    <property type="component" value="Unassembled WGS sequence"/>
</dbReference>
<evidence type="ECO:0000256" key="4">
    <source>
        <dbReference type="ARBA" id="ARBA00022679"/>
    </source>
</evidence>
<organism evidence="6 7">
    <name type="scientific">Limosilactobacillus agrestis</name>
    <dbReference type="NCBI Taxonomy" id="2759748"/>
    <lineage>
        <taxon>Bacteria</taxon>
        <taxon>Bacillati</taxon>
        <taxon>Bacillota</taxon>
        <taxon>Bacilli</taxon>
        <taxon>Lactobacillales</taxon>
        <taxon>Lactobacillaceae</taxon>
        <taxon>Limosilactobacillus</taxon>
    </lineage>
</organism>
<comment type="similarity">
    <text evidence="2">Belongs to the glycosyltransferase 2 family.</text>
</comment>
<evidence type="ECO:0000313" key="6">
    <source>
        <dbReference type="EMBL" id="MBB1094880.1"/>
    </source>
</evidence>
<dbReference type="EMBL" id="JACIVE010000017">
    <property type="protein sequence ID" value="MBB1094880.1"/>
    <property type="molecule type" value="Genomic_DNA"/>
</dbReference>
<dbReference type="Pfam" id="PF00535">
    <property type="entry name" value="Glycos_transf_2"/>
    <property type="match status" value="1"/>
</dbReference>
<dbReference type="PANTHER" id="PTHR43179">
    <property type="entry name" value="RHAMNOSYLTRANSFERASE WBBL"/>
    <property type="match status" value="1"/>
</dbReference>
<keyword evidence="4 6" id="KW-0808">Transferase</keyword>
<sequence>MKEKKMLIDIVNYNNYRNTIRCIKSLKNIIDEKELIDFVVVDNNSSNNSVECLEKEFKNDVNVFLVQSKTNDGYSKGNNLGIQYCSKHNNYKYISIVNPDTYFDQNVFEKILPILENDDELSMASCSVIMNGKWDIYKQSWRIPSVSEFVLNRSLLSKKTTAPLVYKCYKGNIVQTEVIPGSFFVIKYDDFRQVGFFDENMFMYNEEIVLGKKLKSLGKKAVVDLGSYYYHNHKSISKSEAWYNYRYNFNKALHDYDISYKTREYVCKTYYDSKGLIALKLVNLGNYFMLYTKHLVSYFKSLSYEKK</sequence>
<name>A0A7W3UH75_9LACO</name>
<evidence type="ECO:0000256" key="3">
    <source>
        <dbReference type="ARBA" id="ARBA00022676"/>
    </source>
</evidence>
<feature type="domain" description="Glycosyltransferase 2-like" evidence="5">
    <location>
        <begin position="10"/>
        <end position="157"/>
    </location>
</feature>
<dbReference type="AlphaFoldDB" id="A0A7W3UH75"/>
<dbReference type="SUPFAM" id="SSF53448">
    <property type="entry name" value="Nucleotide-diphospho-sugar transferases"/>
    <property type="match status" value="1"/>
</dbReference>
<accession>A0A7W3UH75</accession>
<reference evidence="6 7" key="1">
    <citation type="submission" date="2020-07" db="EMBL/GenBank/DDBJ databases">
        <title>Description of Limosilactobacillus balticus sp. nov., Limosilactobacillus agrestis sp. nov., Limosilactobacillus albertensis sp. nov., Limosilactobacillus rudii sp. nov., Limosilactobacillus fastidiosus sp. nov., five novel Limosilactobacillus species isolated from the vertebrate gastrointestinal tract, and proposal of 6 subspecies of Limosilactobacillus reuteri adapted to the gastrointestinal tract of specific vertebrate hosts.</title>
        <authorList>
            <person name="Li F."/>
            <person name="Cheng C."/>
            <person name="Zheng J."/>
            <person name="Quevedo R.M."/>
            <person name="Li J."/>
            <person name="Roos S."/>
            <person name="Gaenzle M.G."/>
            <person name="Walter J."/>
        </authorList>
    </citation>
    <scope>NUCLEOTIDE SEQUENCE [LARGE SCALE GENOMIC DNA]</scope>
    <source>
        <strain evidence="6 7">BG-MG3-A</strain>
    </source>
</reference>
<evidence type="ECO:0000259" key="5">
    <source>
        <dbReference type="Pfam" id="PF00535"/>
    </source>
</evidence>
<evidence type="ECO:0000256" key="1">
    <source>
        <dbReference type="ARBA" id="ARBA00004776"/>
    </source>
</evidence>
<dbReference type="PANTHER" id="PTHR43179:SF12">
    <property type="entry name" value="GALACTOFURANOSYLTRANSFERASE GLFT2"/>
    <property type="match status" value="1"/>
</dbReference>
<evidence type="ECO:0000256" key="2">
    <source>
        <dbReference type="ARBA" id="ARBA00006739"/>
    </source>
</evidence>
<keyword evidence="3" id="KW-0328">Glycosyltransferase</keyword>
<evidence type="ECO:0000313" key="7">
    <source>
        <dbReference type="Proteomes" id="UP000534578"/>
    </source>
</evidence>
<dbReference type="Gene3D" id="3.90.550.10">
    <property type="entry name" value="Spore Coat Polysaccharide Biosynthesis Protein SpsA, Chain A"/>
    <property type="match status" value="1"/>
</dbReference>
<dbReference type="RefSeq" id="WP_182577853.1">
    <property type="nucleotide sequence ID" value="NZ_JACIVE010000017.1"/>
</dbReference>